<sequence length="269" mass="28352">MRHRGERPEDPSRRVDDDGDDTADTADNADSGATDGGTGRASAASRAAMRRANRAYGGAGAAVGQPEVVMSRAAAILGGGDLEAILRRAGQALRQMAETLLGVPPERTAGLADAFASEALEWVRVAIAQYRTYAADHEGLPVGISFEDVRLTVDAGHGGLAIEVGGVHFRRAFTFRTKGVVFDIRASGAVQDPTPGFFVDSGETEGQATTANAIVDKARRDLPRFGISKDTEGVCVLIRAEGSDFDPARDGGWVMDLDVHVPFDPTWSG</sequence>
<keyword evidence="3" id="KW-1185">Reference proteome</keyword>
<organism evidence="2 3">
    <name type="scientific">Thalassobaculum litoreum DSM 18839</name>
    <dbReference type="NCBI Taxonomy" id="1123362"/>
    <lineage>
        <taxon>Bacteria</taxon>
        <taxon>Pseudomonadati</taxon>
        <taxon>Pseudomonadota</taxon>
        <taxon>Alphaproteobacteria</taxon>
        <taxon>Rhodospirillales</taxon>
        <taxon>Thalassobaculaceae</taxon>
        <taxon>Thalassobaculum</taxon>
    </lineage>
</organism>
<dbReference type="EMBL" id="FNBW01000004">
    <property type="protein sequence ID" value="SDF54659.1"/>
    <property type="molecule type" value="Genomic_DNA"/>
</dbReference>
<feature type="region of interest" description="Disordered" evidence="1">
    <location>
        <begin position="1"/>
        <end position="46"/>
    </location>
</feature>
<dbReference type="RefSeq" id="WP_028793331.1">
    <property type="nucleotide sequence ID" value="NZ_FNBW01000004.1"/>
</dbReference>
<evidence type="ECO:0000256" key="1">
    <source>
        <dbReference type="SAM" id="MobiDB-lite"/>
    </source>
</evidence>
<gene>
    <name evidence="2" type="ORF">SAMN05660686_01621</name>
</gene>
<evidence type="ECO:0000313" key="3">
    <source>
        <dbReference type="Proteomes" id="UP000198615"/>
    </source>
</evidence>
<proteinExistence type="predicted"/>
<evidence type="ECO:0000313" key="2">
    <source>
        <dbReference type="EMBL" id="SDF54659.1"/>
    </source>
</evidence>
<name>A0A8G2EYA2_9PROT</name>
<comment type="caution">
    <text evidence="2">The sequence shown here is derived from an EMBL/GenBank/DDBJ whole genome shotgun (WGS) entry which is preliminary data.</text>
</comment>
<protein>
    <submittedName>
        <fullName evidence="2">Uncharacterized protein</fullName>
    </submittedName>
</protein>
<dbReference type="AlphaFoldDB" id="A0A8G2EYA2"/>
<dbReference type="Proteomes" id="UP000198615">
    <property type="component" value="Unassembled WGS sequence"/>
</dbReference>
<reference evidence="2 3" key="1">
    <citation type="submission" date="2016-10" db="EMBL/GenBank/DDBJ databases">
        <authorList>
            <person name="Varghese N."/>
            <person name="Submissions S."/>
        </authorList>
    </citation>
    <scope>NUCLEOTIDE SEQUENCE [LARGE SCALE GENOMIC DNA]</scope>
    <source>
        <strain evidence="2 3">DSM 18839</strain>
    </source>
</reference>
<feature type="compositionally biased region" description="Basic and acidic residues" evidence="1">
    <location>
        <begin position="1"/>
        <end position="16"/>
    </location>
</feature>
<dbReference type="OrthoDB" id="10009991at2"/>
<accession>A0A8G2EYA2</accession>